<dbReference type="Pfam" id="PF01569">
    <property type="entry name" value="PAP2"/>
    <property type="match status" value="1"/>
</dbReference>
<dbReference type="InterPro" id="IPR032816">
    <property type="entry name" value="VTT_dom"/>
</dbReference>
<gene>
    <name evidence="5" type="ORF">SJI18_09640</name>
</gene>
<reference evidence="5 6" key="1">
    <citation type="submission" date="2023-11" db="EMBL/GenBank/DDBJ databases">
        <title>Draft genome sequence of a psychrophilic Clostridium strain from permafrost water brine.</title>
        <authorList>
            <person name="Shcherbakova V.A."/>
            <person name="Trubitsyn V.E."/>
            <person name="Zakharyuk A.G."/>
        </authorList>
    </citation>
    <scope>NUCLEOTIDE SEQUENCE [LARGE SCALE GENOMIC DNA]</scope>
    <source>
        <strain evidence="5 6">14F</strain>
    </source>
</reference>
<evidence type="ECO:0000256" key="1">
    <source>
        <dbReference type="ARBA" id="ARBA00010792"/>
    </source>
</evidence>
<organism evidence="5 6">
    <name type="scientific">Clostridium frigoriphilum</name>
    <dbReference type="NCBI Taxonomy" id="443253"/>
    <lineage>
        <taxon>Bacteria</taxon>
        <taxon>Bacillati</taxon>
        <taxon>Bacillota</taxon>
        <taxon>Clostridia</taxon>
        <taxon>Eubacteriales</taxon>
        <taxon>Clostridiaceae</taxon>
        <taxon>Clostridium</taxon>
    </lineage>
</organism>
<comment type="caution">
    <text evidence="5">The sequence shown here is derived from an EMBL/GenBank/DDBJ whole genome shotgun (WGS) entry which is preliminary data.</text>
</comment>
<keyword evidence="2" id="KW-1133">Transmembrane helix</keyword>
<keyword evidence="2" id="KW-0472">Membrane</keyword>
<accession>A0ABU7UMC4</accession>
<feature type="transmembrane region" description="Helical" evidence="2">
    <location>
        <begin position="170"/>
        <end position="189"/>
    </location>
</feature>
<feature type="domain" description="Phosphatidic acid phosphatase type 2/haloperoxidase" evidence="3">
    <location>
        <begin position="307"/>
        <end position="414"/>
    </location>
</feature>
<dbReference type="Proteomes" id="UP001498469">
    <property type="component" value="Unassembled WGS sequence"/>
</dbReference>
<feature type="transmembrane region" description="Helical" evidence="2">
    <location>
        <begin position="401"/>
        <end position="422"/>
    </location>
</feature>
<comment type="similarity">
    <text evidence="1">Belongs to the DedA family.</text>
</comment>
<feature type="transmembrane region" description="Helical" evidence="2">
    <location>
        <begin position="219"/>
        <end position="239"/>
    </location>
</feature>
<feature type="transmembrane region" description="Helical" evidence="2">
    <location>
        <begin position="139"/>
        <end position="158"/>
    </location>
</feature>
<feature type="transmembrane region" description="Helical" evidence="2">
    <location>
        <begin position="12"/>
        <end position="29"/>
    </location>
</feature>
<sequence>MHSVILLINNYGYIILFMALVLELIAFPLPGELMMTYCGFLVFQSKMNWGISILVATAGVILGITISYFVGTKLGVRFFEKYGSYIHLGPAKIEKTSKWFNTSGNKLLILAYFIPGVRHITGYFSGITKISYVRFASNAYFGAFLWTTTFISLGKVLGPNWHKFHGYISKYLIIGSIIISLILIIIYAYRNHRIQIIENTYKVLNKTIIIVHSMGKMKVAIAAVATTFLGFSVLVIGVIQDYLSHEFDQFDIVVSYLVKVIFNSKWSFVIGLFKLTTSMRVLVPITIFMFIWIIRRNTNRILEIQSLFIVILGGEILQYVLRHIFRRLGPSSISLISHNQYTFPSYQALMAIVVYGFFVYLILRYAKKVWSKMVAFIITLFICIISGLNPIFFGMEYPSDVYAGYIFGGVWLTVNIILLEVYRILPTIKFKNSDFLK</sequence>
<protein>
    <submittedName>
        <fullName evidence="5">VTT domain-containing protein</fullName>
    </submittedName>
</protein>
<dbReference type="RefSeq" id="WP_216250290.1">
    <property type="nucleotide sequence ID" value="NZ_JAZHFS010000007.1"/>
</dbReference>
<keyword evidence="2" id="KW-0812">Transmembrane</keyword>
<dbReference type="InterPro" id="IPR000326">
    <property type="entry name" value="PAP2/HPO"/>
</dbReference>
<evidence type="ECO:0000256" key="2">
    <source>
        <dbReference type="SAM" id="Phobius"/>
    </source>
</evidence>
<feature type="transmembrane region" description="Helical" evidence="2">
    <location>
        <begin position="375"/>
        <end position="395"/>
    </location>
</feature>
<evidence type="ECO:0000259" key="3">
    <source>
        <dbReference type="Pfam" id="PF01569"/>
    </source>
</evidence>
<dbReference type="Pfam" id="PF09335">
    <property type="entry name" value="VTT_dom"/>
    <property type="match status" value="1"/>
</dbReference>
<dbReference type="PANTHER" id="PTHR42709">
    <property type="entry name" value="ALKALINE PHOSPHATASE LIKE PROTEIN"/>
    <property type="match status" value="1"/>
</dbReference>
<dbReference type="PANTHER" id="PTHR42709:SF9">
    <property type="entry name" value="ALKALINE PHOSPHATASE LIKE PROTEIN"/>
    <property type="match status" value="1"/>
</dbReference>
<dbReference type="InterPro" id="IPR051311">
    <property type="entry name" value="DedA_domain"/>
</dbReference>
<feature type="transmembrane region" description="Helical" evidence="2">
    <location>
        <begin position="49"/>
        <end position="71"/>
    </location>
</feature>
<feature type="transmembrane region" description="Helical" evidence="2">
    <location>
        <begin position="306"/>
        <end position="325"/>
    </location>
</feature>
<feature type="transmembrane region" description="Helical" evidence="2">
    <location>
        <begin position="266"/>
        <end position="294"/>
    </location>
</feature>
<evidence type="ECO:0000313" key="6">
    <source>
        <dbReference type="Proteomes" id="UP001498469"/>
    </source>
</evidence>
<evidence type="ECO:0000259" key="4">
    <source>
        <dbReference type="Pfam" id="PF09335"/>
    </source>
</evidence>
<feature type="transmembrane region" description="Helical" evidence="2">
    <location>
        <begin position="345"/>
        <end position="363"/>
    </location>
</feature>
<keyword evidence="6" id="KW-1185">Reference proteome</keyword>
<name>A0ABU7UMC4_9CLOT</name>
<proteinExistence type="inferred from homology"/>
<feature type="domain" description="VTT" evidence="4">
    <location>
        <begin position="29"/>
        <end position="155"/>
    </location>
</feature>
<dbReference type="EMBL" id="JAZHFS010000007">
    <property type="protein sequence ID" value="MEF2112571.1"/>
    <property type="molecule type" value="Genomic_DNA"/>
</dbReference>
<evidence type="ECO:0000313" key="5">
    <source>
        <dbReference type="EMBL" id="MEF2112571.1"/>
    </source>
</evidence>